<evidence type="ECO:0000256" key="5">
    <source>
        <dbReference type="PROSITE-ProRule" id="PRU01248"/>
    </source>
</evidence>
<dbReference type="PROSITE" id="PS51900">
    <property type="entry name" value="CB"/>
    <property type="match status" value="1"/>
</dbReference>
<dbReference type="EMBL" id="DYXB01000004">
    <property type="protein sequence ID" value="HJF09217.1"/>
    <property type="molecule type" value="Genomic_DNA"/>
</dbReference>
<dbReference type="Gene3D" id="1.10.150.130">
    <property type="match status" value="1"/>
</dbReference>
<dbReference type="GO" id="GO:0015074">
    <property type="term" value="P:DNA integration"/>
    <property type="evidence" value="ECO:0007669"/>
    <property type="project" value="UniProtKB-KW"/>
</dbReference>
<dbReference type="PANTHER" id="PTHR30349">
    <property type="entry name" value="PHAGE INTEGRASE-RELATED"/>
    <property type="match status" value="1"/>
</dbReference>
<dbReference type="RefSeq" id="WP_089146850.1">
    <property type="nucleotide sequence ID" value="NZ_LYQR01000030.1"/>
</dbReference>
<proteinExistence type="inferred from homology"/>
<feature type="domain" description="Tyr recombinase" evidence="6">
    <location>
        <begin position="176"/>
        <end position="396"/>
    </location>
</feature>
<dbReference type="Proteomes" id="UP000784793">
    <property type="component" value="Unassembled WGS sequence"/>
</dbReference>
<dbReference type="InterPro" id="IPR011010">
    <property type="entry name" value="DNA_brk_join_enz"/>
</dbReference>
<evidence type="ECO:0000259" key="6">
    <source>
        <dbReference type="PROSITE" id="PS51898"/>
    </source>
</evidence>
<evidence type="ECO:0000313" key="9">
    <source>
        <dbReference type="Proteomes" id="UP000784793"/>
    </source>
</evidence>
<dbReference type="GO" id="GO:0006310">
    <property type="term" value="P:DNA recombination"/>
    <property type="evidence" value="ECO:0007669"/>
    <property type="project" value="UniProtKB-KW"/>
</dbReference>
<dbReference type="GO" id="GO:0003677">
    <property type="term" value="F:DNA binding"/>
    <property type="evidence" value="ECO:0007669"/>
    <property type="project" value="UniProtKB-UniRule"/>
</dbReference>
<reference evidence="8" key="1">
    <citation type="journal article" date="2021" name="PeerJ">
        <title>Extensive microbial diversity within the chicken gut microbiome revealed by metagenomics and culture.</title>
        <authorList>
            <person name="Gilroy R."/>
            <person name="Ravi A."/>
            <person name="Getino M."/>
            <person name="Pursley I."/>
            <person name="Horton D.L."/>
            <person name="Alikhan N.F."/>
            <person name="Baker D."/>
            <person name="Gharbi K."/>
            <person name="Hall N."/>
            <person name="Watson M."/>
            <person name="Adriaenssens E.M."/>
            <person name="Foster-Nyarko E."/>
            <person name="Jarju S."/>
            <person name="Secka A."/>
            <person name="Antonio M."/>
            <person name="Oren A."/>
            <person name="Chaudhuri R.R."/>
            <person name="La Ragione R."/>
            <person name="Hildebrand F."/>
            <person name="Pallen M.J."/>
        </authorList>
    </citation>
    <scope>NUCLEOTIDE SEQUENCE</scope>
    <source>
        <strain evidence="8">CHK194-22301</strain>
    </source>
</reference>
<protein>
    <submittedName>
        <fullName evidence="8">Tyrosine-type recombinase/integrase</fullName>
    </submittedName>
</protein>
<gene>
    <name evidence="8" type="ORF">K8V23_00185</name>
</gene>
<dbReference type="CDD" id="cd00397">
    <property type="entry name" value="DNA_BRE_C"/>
    <property type="match status" value="1"/>
</dbReference>
<accession>A0A921FFT8</accession>
<feature type="domain" description="Core-binding (CB)" evidence="7">
    <location>
        <begin position="61"/>
        <end position="149"/>
    </location>
</feature>
<dbReference type="Pfam" id="PF00589">
    <property type="entry name" value="Phage_integrase"/>
    <property type="match status" value="1"/>
</dbReference>
<dbReference type="AlphaFoldDB" id="A0A921FFT8"/>
<dbReference type="PROSITE" id="PS51898">
    <property type="entry name" value="TYR_RECOMBINASE"/>
    <property type="match status" value="1"/>
</dbReference>
<dbReference type="InterPro" id="IPR004107">
    <property type="entry name" value="Integrase_SAM-like_N"/>
</dbReference>
<reference evidence="8" key="2">
    <citation type="submission" date="2021-09" db="EMBL/GenBank/DDBJ databases">
        <authorList>
            <person name="Gilroy R."/>
        </authorList>
    </citation>
    <scope>NUCLEOTIDE SEQUENCE</scope>
    <source>
        <strain evidence="8">CHK194-22301</strain>
    </source>
</reference>
<dbReference type="InterPro" id="IPR044068">
    <property type="entry name" value="CB"/>
</dbReference>
<dbReference type="InterPro" id="IPR010998">
    <property type="entry name" value="Integrase_recombinase_N"/>
</dbReference>
<evidence type="ECO:0000259" key="7">
    <source>
        <dbReference type="PROSITE" id="PS51900"/>
    </source>
</evidence>
<dbReference type="InterPro" id="IPR002104">
    <property type="entry name" value="Integrase_catalytic"/>
</dbReference>
<evidence type="ECO:0000256" key="1">
    <source>
        <dbReference type="ARBA" id="ARBA00008857"/>
    </source>
</evidence>
<evidence type="ECO:0000313" key="8">
    <source>
        <dbReference type="EMBL" id="HJF09217.1"/>
    </source>
</evidence>
<name>A0A921FFT8_9LACO</name>
<evidence type="ECO:0000256" key="2">
    <source>
        <dbReference type="ARBA" id="ARBA00022908"/>
    </source>
</evidence>
<dbReference type="SUPFAM" id="SSF56349">
    <property type="entry name" value="DNA breaking-rejoining enzymes"/>
    <property type="match status" value="1"/>
</dbReference>
<keyword evidence="3 5" id="KW-0238">DNA-binding</keyword>
<sequence>MIKKVEKGKHVGQWKVRIQPVDKITGKRLSFPVKYVDSKKEAVKLERELWAEYENGLNPSDGTAIFADEFQKYVDRRAKTISPVTLKAWQGSADDFKTYFGKAKINQITTALVSEYAHKYVDEHHATVSKSSTIAKRLIHMRNFFKTIVGKTIKENPVPEGALKLFFKQSDFTVPQEWYIFSSDQLESIRNLIFKDLQHASVMNWSSKLAILIESYTGMRVSEVQALKFNNVVFEDSAWTFRINNSWSDYEKSFTGALKARPKGYSRTVLPVPQKLIILLQKFKNKQEDFLKKHDLDNPLDLVFINIHDYKASATDQPVNQRSINEMLKNICDRLNIKADGKLLSMYSFRHTICTNLANTPGMSYPWAAEKMGHSLQMFMNTYVGIDPNMNQQMNKLWVS</sequence>
<keyword evidence="4" id="KW-0233">DNA recombination</keyword>
<keyword evidence="2" id="KW-0229">DNA integration</keyword>
<organism evidence="8 9">
    <name type="scientific">Lactobacillus crispatus</name>
    <dbReference type="NCBI Taxonomy" id="47770"/>
    <lineage>
        <taxon>Bacteria</taxon>
        <taxon>Bacillati</taxon>
        <taxon>Bacillota</taxon>
        <taxon>Bacilli</taxon>
        <taxon>Lactobacillales</taxon>
        <taxon>Lactobacillaceae</taxon>
        <taxon>Lactobacillus</taxon>
    </lineage>
</organism>
<dbReference type="Pfam" id="PF02899">
    <property type="entry name" value="Phage_int_SAM_1"/>
    <property type="match status" value="1"/>
</dbReference>
<dbReference type="Gene3D" id="1.10.443.10">
    <property type="entry name" value="Intergrase catalytic core"/>
    <property type="match status" value="1"/>
</dbReference>
<dbReference type="InterPro" id="IPR050090">
    <property type="entry name" value="Tyrosine_recombinase_XerCD"/>
</dbReference>
<evidence type="ECO:0000256" key="4">
    <source>
        <dbReference type="ARBA" id="ARBA00023172"/>
    </source>
</evidence>
<dbReference type="InterPro" id="IPR013762">
    <property type="entry name" value="Integrase-like_cat_sf"/>
</dbReference>
<comment type="similarity">
    <text evidence="1">Belongs to the 'phage' integrase family.</text>
</comment>
<evidence type="ECO:0000256" key="3">
    <source>
        <dbReference type="ARBA" id="ARBA00023125"/>
    </source>
</evidence>
<comment type="caution">
    <text evidence="8">The sequence shown here is derived from an EMBL/GenBank/DDBJ whole genome shotgun (WGS) entry which is preliminary data.</text>
</comment>
<dbReference type="PANTHER" id="PTHR30349:SF41">
    <property type="entry name" value="INTEGRASE_RECOMBINASE PROTEIN MJ0367-RELATED"/>
    <property type="match status" value="1"/>
</dbReference>